<dbReference type="EMBL" id="GG663748">
    <property type="protein sequence ID" value="EEH52388.1"/>
    <property type="molecule type" value="Genomic_DNA"/>
</dbReference>
<protein>
    <submittedName>
        <fullName evidence="1">Predicted protein</fullName>
    </submittedName>
</protein>
<organism evidence="2">
    <name type="scientific">Micromonas pusilla (strain CCMP1545)</name>
    <name type="common">Picoplanktonic green alga</name>
    <dbReference type="NCBI Taxonomy" id="564608"/>
    <lineage>
        <taxon>Eukaryota</taxon>
        <taxon>Viridiplantae</taxon>
        <taxon>Chlorophyta</taxon>
        <taxon>Mamiellophyceae</taxon>
        <taxon>Mamiellales</taxon>
        <taxon>Mamiellaceae</taxon>
        <taxon>Micromonas</taxon>
    </lineage>
</organism>
<dbReference type="RefSeq" id="XP_003063252.1">
    <property type="nucleotide sequence ID" value="XM_003063206.1"/>
</dbReference>
<keyword evidence="2" id="KW-1185">Reference proteome</keyword>
<accession>C1N611</accession>
<dbReference type="AlphaFoldDB" id="C1N611"/>
<dbReference type="GeneID" id="9688692"/>
<dbReference type="KEGG" id="mpp:MICPUCDRAFT_53118"/>
<dbReference type="Proteomes" id="UP000001876">
    <property type="component" value="Unassembled WGS sequence"/>
</dbReference>
<evidence type="ECO:0000313" key="2">
    <source>
        <dbReference type="Proteomes" id="UP000001876"/>
    </source>
</evidence>
<gene>
    <name evidence="1" type="ORF">MICPUCDRAFT_53118</name>
</gene>
<proteinExistence type="predicted"/>
<name>C1N611_MICPC</name>
<sequence>MWDDLIAVCVETPGATRKLLDAIGRGDARGADPRRVVERLPAGAVVAGARAALAEVLGARRVEAEAWRRRREEMEGIARRALREREEVGRRAYDPAKVSFAS</sequence>
<evidence type="ECO:0000313" key="1">
    <source>
        <dbReference type="EMBL" id="EEH52388.1"/>
    </source>
</evidence>
<reference evidence="1 2" key="1">
    <citation type="journal article" date="2009" name="Science">
        <title>Green evolution and dynamic adaptations revealed by genomes of the marine picoeukaryotes Micromonas.</title>
        <authorList>
            <person name="Worden A.Z."/>
            <person name="Lee J.H."/>
            <person name="Mock T."/>
            <person name="Rouze P."/>
            <person name="Simmons M.P."/>
            <person name="Aerts A.L."/>
            <person name="Allen A.E."/>
            <person name="Cuvelier M.L."/>
            <person name="Derelle E."/>
            <person name="Everett M.V."/>
            <person name="Foulon E."/>
            <person name="Grimwood J."/>
            <person name="Gundlach H."/>
            <person name="Henrissat B."/>
            <person name="Napoli C."/>
            <person name="McDonald S.M."/>
            <person name="Parker M.S."/>
            <person name="Rombauts S."/>
            <person name="Salamov A."/>
            <person name="Von Dassow P."/>
            <person name="Badger J.H."/>
            <person name="Coutinho P.M."/>
            <person name="Demir E."/>
            <person name="Dubchak I."/>
            <person name="Gentemann C."/>
            <person name="Eikrem W."/>
            <person name="Gready J.E."/>
            <person name="John U."/>
            <person name="Lanier W."/>
            <person name="Lindquist E.A."/>
            <person name="Lucas S."/>
            <person name="Mayer K.F."/>
            <person name="Moreau H."/>
            <person name="Not F."/>
            <person name="Otillar R."/>
            <person name="Panaud O."/>
            <person name="Pangilinan J."/>
            <person name="Paulsen I."/>
            <person name="Piegu B."/>
            <person name="Poliakov A."/>
            <person name="Robbens S."/>
            <person name="Schmutz J."/>
            <person name="Toulza E."/>
            <person name="Wyss T."/>
            <person name="Zelensky A."/>
            <person name="Zhou K."/>
            <person name="Armbrust E.V."/>
            <person name="Bhattacharya D."/>
            <person name="Goodenough U.W."/>
            <person name="Van de Peer Y."/>
            <person name="Grigoriev I.V."/>
        </authorList>
    </citation>
    <scope>NUCLEOTIDE SEQUENCE [LARGE SCALE GENOMIC DNA]</scope>
    <source>
        <strain evidence="1 2">CCMP1545</strain>
    </source>
</reference>